<feature type="domain" description="HTH gntR-type" evidence="4">
    <location>
        <begin position="15"/>
        <end position="82"/>
    </location>
</feature>
<dbReference type="Pfam" id="PF00392">
    <property type="entry name" value="GntR"/>
    <property type="match status" value="1"/>
</dbReference>
<dbReference type="Pfam" id="PF07729">
    <property type="entry name" value="FCD"/>
    <property type="match status" value="1"/>
</dbReference>
<dbReference type="SUPFAM" id="SSF46785">
    <property type="entry name" value="Winged helix' DNA-binding domain"/>
    <property type="match status" value="1"/>
</dbReference>
<keyword evidence="1" id="KW-0805">Transcription regulation</keyword>
<dbReference type="InterPro" id="IPR008920">
    <property type="entry name" value="TF_FadR/GntR_C"/>
</dbReference>
<dbReference type="PROSITE" id="PS50949">
    <property type="entry name" value="HTH_GNTR"/>
    <property type="match status" value="1"/>
</dbReference>
<dbReference type="Proteomes" id="UP001500851">
    <property type="component" value="Unassembled WGS sequence"/>
</dbReference>
<dbReference type="InterPro" id="IPR011711">
    <property type="entry name" value="GntR_C"/>
</dbReference>
<dbReference type="RefSeq" id="WP_344028499.1">
    <property type="nucleotide sequence ID" value="NZ_BAAAOB010000001.1"/>
</dbReference>
<sequence length="219" mass="23448">MPIPQTASPIIPARVLLKDAITETIRDAILSAELAPGASLTDIWVAEQYGGTRASVRAALRRLAGEGLVVVRPQVGTRVREVTPERTRDALALYRGITESTAFMVAAQLGDDDLALLRERAEAMRQAQPGAASVAAFDAFYDVLLVRTGNELLRTFHTQIAAHLTQAAAVQGVAPLHRPEVDAVLAAAEAREVAPLERAIDAHFARVAEAFDVVLEGEN</sequence>
<gene>
    <name evidence="5" type="ORF">GCM10009768_03260</name>
</gene>
<dbReference type="InterPro" id="IPR036390">
    <property type="entry name" value="WH_DNA-bd_sf"/>
</dbReference>
<dbReference type="CDD" id="cd07377">
    <property type="entry name" value="WHTH_GntR"/>
    <property type="match status" value="1"/>
</dbReference>
<evidence type="ECO:0000313" key="5">
    <source>
        <dbReference type="EMBL" id="GAA1777993.1"/>
    </source>
</evidence>
<evidence type="ECO:0000256" key="2">
    <source>
        <dbReference type="ARBA" id="ARBA00023125"/>
    </source>
</evidence>
<name>A0ABP4XG85_9MICO</name>
<evidence type="ECO:0000256" key="3">
    <source>
        <dbReference type="ARBA" id="ARBA00023163"/>
    </source>
</evidence>
<organism evidence="5 6">
    <name type="scientific">Leucobacter iarius</name>
    <dbReference type="NCBI Taxonomy" id="333963"/>
    <lineage>
        <taxon>Bacteria</taxon>
        <taxon>Bacillati</taxon>
        <taxon>Actinomycetota</taxon>
        <taxon>Actinomycetes</taxon>
        <taxon>Micrococcales</taxon>
        <taxon>Microbacteriaceae</taxon>
        <taxon>Leucobacter</taxon>
    </lineage>
</organism>
<dbReference type="SMART" id="SM00345">
    <property type="entry name" value="HTH_GNTR"/>
    <property type="match status" value="1"/>
</dbReference>
<evidence type="ECO:0000313" key="6">
    <source>
        <dbReference type="Proteomes" id="UP001500851"/>
    </source>
</evidence>
<dbReference type="PANTHER" id="PTHR43537">
    <property type="entry name" value="TRANSCRIPTIONAL REGULATOR, GNTR FAMILY"/>
    <property type="match status" value="1"/>
</dbReference>
<dbReference type="Gene3D" id="1.10.10.10">
    <property type="entry name" value="Winged helix-like DNA-binding domain superfamily/Winged helix DNA-binding domain"/>
    <property type="match status" value="1"/>
</dbReference>
<dbReference type="EMBL" id="BAAAOB010000001">
    <property type="protein sequence ID" value="GAA1777993.1"/>
    <property type="molecule type" value="Genomic_DNA"/>
</dbReference>
<protein>
    <recommendedName>
        <fullName evidence="4">HTH gntR-type domain-containing protein</fullName>
    </recommendedName>
</protein>
<proteinExistence type="predicted"/>
<evidence type="ECO:0000256" key="1">
    <source>
        <dbReference type="ARBA" id="ARBA00023015"/>
    </source>
</evidence>
<keyword evidence="3" id="KW-0804">Transcription</keyword>
<keyword evidence="6" id="KW-1185">Reference proteome</keyword>
<dbReference type="PANTHER" id="PTHR43537:SF44">
    <property type="entry name" value="GNTR FAMILY REGULATORY PROTEIN"/>
    <property type="match status" value="1"/>
</dbReference>
<dbReference type="Gene3D" id="1.20.120.530">
    <property type="entry name" value="GntR ligand-binding domain-like"/>
    <property type="match status" value="1"/>
</dbReference>
<keyword evidence="2" id="KW-0238">DNA-binding</keyword>
<dbReference type="InterPro" id="IPR036388">
    <property type="entry name" value="WH-like_DNA-bd_sf"/>
</dbReference>
<evidence type="ECO:0000259" key="4">
    <source>
        <dbReference type="PROSITE" id="PS50949"/>
    </source>
</evidence>
<comment type="caution">
    <text evidence="5">The sequence shown here is derived from an EMBL/GenBank/DDBJ whole genome shotgun (WGS) entry which is preliminary data.</text>
</comment>
<accession>A0ABP4XG85</accession>
<dbReference type="InterPro" id="IPR000524">
    <property type="entry name" value="Tscrpt_reg_HTH_GntR"/>
</dbReference>
<reference evidence="6" key="1">
    <citation type="journal article" date="2019" name="Int. J. Syst. Evol. Microbiol.">
        <title>The Global Catalogue of Microorganisms (GCM) 10K type strain sequencing project: providing services to taxonomists for standard genome sequencing and annotation.</title>
        <authorList>
            <consortium name="The Broad Institute Genomics Platform"/>
            <consortium name="The Broad Institute Genome Sequencing Center for Infectious Disease"/>
            <person name="Wu L."/>
            <person name="Ma J."/>
        </authorList>
    </citation>
    <scope>NUCLEOTIDE SEQUENCE [LARGE SCALE GENOMIC DNA]</scope>
    <source>
        <strain evidence="6">JCM 14736</strain>
    </source>
</reference>
<dbReference type="SUPFAM" id="SSF48008">
    <property type="entry name" value="GntR ligand-binding domain-like"/>
    <property type="match status" value="1"/>
</dbReference>